<evidence type="ECO:0000313" key="4">
    <source>
        <dbReference type="Proteomes" id="UP001138681"/>
    </source>
</evidence>
<proteinExistence type="predicted"/>
<dbReference type="EMBL" id="JAGSPC010000001">
    <property type="protein sequence ID" value="MBV7259777.1"/>
    <property type="molecule type" value="Genomic_DNA"/>
</dbReference>
<evidence type="ECO:0000313" key="3">
    <source>
        <dbReference type="EMBL" id="MBV7259777.1"/>
    </source>
</evidence>
<gene>
    <name evidence="3" type="primary">addB</name>
    <name evidence="3" type="ORF">KCG46_09370</name>
</gene>
<dbReference type="InterPro" id="IPR038726">
    <property type="entry name" value="PDDEXK_AddAB-type"/>
</dbReference>
<sequence>MGEAQTPDVYSIAAHRGFADALVAGLVPRYSEAGFGLARLTLLVPSSRAARTLSEAFVRHSGEAGLLMPRMVMVGDLELDEALGNLLDPLGANDIPPAVEPTQRWLELANLIEEESADDGQPPLPGAARLRLARDMARAMDRLLVEDVSPDQLTGEAVLDMLGDLSVHWKKSLRLFARVELRWRERLAELGRVDAATRRNMLFERAMMKWREQTPEHPIIAAGVTSASPALARMLRVIADLPNGAVILPDLDLSMSDEAWDELGRAGASVEPGGEVFGKKDALTHPQYHLKLLLERMGINRAEVQQWHRKGEGAAPPARTHAISSLFLPPQASQSWISMEADKRRLSGVRLMTNATSEEEAQAIAMLVREALEQPEKRIAVVSADRSLARRVTQHLERWNIVADDTAGKPLSLTPAGRLFGLLSGLASDGLEPAALIAALGHPLIQREDEDARRAWLSALRQFEYELRGPSPAPEFEPLRNVADKAKVREWWDGAEAILSPLLGTSDEISLADALDILTTAAEALAGEAVWAREDGRALSAMVEDVRLHARAQNTRIAPADLAGVLRDCMDAISVRPPYGGHPRVSIYGLLESRMARADLIICGGLNEGTWPQPPGADPLLAPGILRALGVPGAEFRIGLSAHDLAGALGAPEVVLSRAQRDTEGPTLASRFWLRVEALLGEALAEQHRETSIPALMPLLDRAPEKPSESYPRPKPKPSEQQRQVKISATALDRLLGDPYQFYAREILGLKSLDPLAADPFGDPALRGTLVHDILDAWHKARTHDPNLALVPFAEQQLHEKQVHPLFWGLWRPRICAALEQFEKWVDDAAKEGREVVATEVWGEMMFEGVRVMGKPDRIDRLPDGTLAIVDYKTGSPPSASQVEAGYALQLGLLGLIADMGAFETDKGPLSGDATGFEYWSLAKKTGEFGFVDVPMKVGRKRSGLLPEDFLHEHERYLREAISKYIKGTAPFTAKENPDYPGYTDYDQLMRLEEWVVGLASDESEQAA</sequence>
<comment type="caution">
    <text evidence="3">The sequence shown here is derived from an EMBL/GenBank/DDBJ whole genome shotgun (WGS) entry which is preliminary data.</text>
</comment>
<keyword evidence="4" id="KW-1185">Reference proteome</keyword>
<feature type="domain" description="PD-(D/E)XK endonuclease-like" evidence="2">
    <location>
        <begin position="727"/>
        <end position="975"/>
    </location>
</feature>
<evidence type="ECO:0000256" key="1">
    <source>
        <dbReference type="SAM" id="MobiDB-lite"/>
    </source>
</evidence>
<accession>A0A9X1JPT8</accession>
<evidence type="ECO:0000259" key="2">
    <source>
        <dbReference type="Pfam" id="PF12705"/>
    </source>
</evidence>
<dbReference type="AlphaFoldDB" id="A0A9X1JPT8"/>
<dbReference type="RefSeq" id="WP_218404965.1">
    <property type="nucleotide sequence ID" value="NZ_JAGSPC010000001.1"/>
</dbReference>
<dbReference type="Pfam" id="PF12705">
    <property type="entry name" value="PDDEXK_1"/>
    <property type="match status" value="1"/>
</dbReference>
<protein>
    <submittedName>
        <fullName evidence="3">Double-strand break repair protein AddB</fullName>
    </submittedName>
</protein>
<name>A0A9X1JPT8_9SPHN</name>
<dbReference type="Proteomes" id="UP001138681">
    <property type="component" value="Unassembled WGS sequence"/>
</dbReference>
<dbReference type="NCBIfam" id="TIGR02786">
    <property type="entry name" value="addB_alphas"/>
    <property type="match status" value="1"/>
</dbReference>
<reference evidence="3" key="1">
    <citation type="submission" date="2021-04" db="EMBL/GenBank/DDBJ databases">
        <authorList>
            <person name="Pira H."/>
            <person name="Risdian C."/>
            <person name="Wink J."/>
        </authorList>
    </citation>
    <scope>NUCLEOTIDE SEQUENCE</scope>
    <source>
        <strain evidence="3">WH158</strain>
    </source>
</reference>
<organism evidence="3 4">
    <name type="scientific">Erythrobacter crassostreae</name>
    <dbReference type="NCBI Taxonomy" id="2828328"/>
    <lineage>
        <taxon>Bacteria</taxon>
        <taxon>Pseudomonadati</taxon>
        <taxon>Pseudomonadota</taxon>
        <taxon>Alphaproteobacteria</taxon>
        <taxon>Sphingomonadales</taxon>
        <taxon>Erythrobacteraceae</taxon>
        <taxon>Erythrobacter/Porphyrobacter group</taxon>
        <taxon>Erythrobacter</taxon>
    </lineage>
</organism>
<dbReference type="InterPro" id="IPR014153">
    <property type="entry name" value="Ds_break_AddB"/>
</dbReference>
<feature type="region of interest" description="Disordered" evidence="1">
    <location>
        <begin position="695"/>
        <end position="724"/>
    </location>
</feature>